<proteinExistence type="predicted"/>
<dbReference type="Proteomes" id="UP001183414">
    <property type="component" value="Unassembled WGS sequence"/>
</dbReference>
<protein>
    <submittedName>
        <fullName evidence="2">Uncharacterized protein</fullName>
    </submittedName>
</protein>
<keyword evidence="1" id="KW-0812">Transmembrane</keyword>
<feature type="transmembrane region" description="Helical" evidence="1">
    <location>
        <begin position="89"/>
        <end position="110"/>
    </location>
</feature>
<name>A0ABU2NVH0_9ACTN</name>
<dbReference type="RefSeq" id="WP_311674443.1">
    <property type="nucleotide sequence ID" value="NZ_JAVREQ010000016.1"/>
</dbReference>
<sequence>MRGHSSGQAVLGCLGTLAGTAAGAAAWQLSDAARRYCGSYPEHGWWGLHPGGPALPASLVAGALVAAAAQVLVLLALRGRDVGARRAVTVTALAVTVALALLTWAHFAWWGTVPFPGAPSNSGRCGPDNVPDWWPAWLPA</sequence>
<accession>A0ABU2NVH0</accession>
<feature type="transmembrane region" description="Helical" evidence="1">
    <location>
        <begin position="56"/>
        <end position="77"/>
    </location>
</feature>
<comment type="caution">
    <text evidence="2">The sequence shown here is derived from an EMBL/GenBank/DDBJ whole genome shotgun (WGS) entry which is preliminary data.</text>
</comment>
<keyword evidence="1" id="KW-0472">Membrane</keyword>
<evidence type="ECO:0000256" key="1">
    <source>
        <dbReference type="SAM" id="Phobius"/>
    </source>
</evidence>
<evidence type="ECO:0000313" key="3">
    <source>
        <dbReference type="Proteomes" id="UP001183414"/>
    </source>
</evidence>
<evidence type="ECO:0000313" key="2">
    <source>
        <dbReference type="EMBL" id="MDT0380725.1"/>
    </source>
</evidence>
<keyword evidence="3" id="KW-1185">Reference proteome</keyword>
<keyword evidence="1" id="KW-1133">Transmembrane helix</keyword>
<gene>
    <name evidence="2" type="ORF">RM572_18390</name>
</gene>
<reference evidence="3" key="1">
    <citation type="submission" date="2023-07" db="EMBL/GenBank/DDBJ databases">
        <title>30 novel species of actinomycetes from the DSMZ collection.</title>
        <authorList>
            <person name="Nouioui I."/>
        </authorList>
    </citation>
    <scope>NUCLEOTIDE SEQUENCE [LARGE SCALE GENOMIC DNA]</scope>
    <source>
        <strain evidence="3">DSM 42041</strain>
    </source>
</reference>
<organism evidence="2 3">
    <name type="scientific">Streptomyces hazeniae</name>
    <dbReference type="NCBI Taxonomy" id="3075538"/>
    <lineage>
        <taxon>Bacteria</taxon>
        <taxon>Bacillati</taxon>
        <taxon>Actinomycetota</taxon>
        <taxon>Actinomycetes</taxon>
        <taxon>Kitasatosporales</taxon>
        <taxon>Streptomycetaceae</taxon>
        <taxon>Streptomyces</taxon>
    </lineage>
</organism>
<dbReference type="EMBL" id="JAVREQ010000016">
    <property type="protein sequence ID" value="MDT0380725.1"/>
    <property type="molecule type" value="Genomic_DNA"/>
</dbReference>